<dbReference type="EMBL" id="CP000248">
    <property type="protein sequence ID" value="ABD25777.1"/>
    <property type="molecule type" value="Genomic_DNA"/>
</dbReference>
<dbReference type="HOGENOM" id="CLU_2396716_0_0_5"/>
<evidence type="ECO:0000256" key="1">
    <source>
        <dbReference type="SAM" id="Phobius"/>
    </source>
</evidence>
<reference evidence="3" key="1">
    <citation type="submission" date="2006-01" db="EMBL/GenBank/DDBJ databases">
        <title>Complete sequence of Novosphingobium aromaticivorans DSM 12444.</title>
        <authorList>
            <consortium name="US DOE Joint Genome Institute"/>
            <person name="Copeland A."/>
            <person name="Lucas S."/>
            <person name="Lapidus A."/>
            <person name="Barry K."/>
            <person name="Detter J.C."/>
            <person name="Glavina T."/>
            <person name="Hammon N."/>
            <person name="Israni S."/>
            <person name="Pitluck S."/>
            <person name="Chain P."/>
            <person name="Malfatti S."/>
            <person name="Shin M."/>
            <person name="Vergez L."/>
            <person name="Schmutz J."/>
            <person name="Larimer F."/>
            <person name="Land M."/>
            <person name="Kyrpides N."/>
            <person name="Ivanova N."/>
            <person name="Fredrickson J."/>
            <person name="Balkwill D."/>
            <person name="Romine M.F."/>
            <person name="Richardson P."/>
        </authorList>
    </citation>
    <scope>NUCLEOTIDE SEQUENCE [LARGE SCALE GENOMIC DNA]</scope>
    <source>
        <strain evidence="3">ATCC 700278 / DSM 12444 / CCUG 56034 / CIP 105152 / NBRC 16084 / F199</strain>
    </source>
</reference>
<protein>
    <submittedName>
        <fullName evidence="2">Uncharacterized protein</fullName>
    </submittedName>
</protein>
<evidence type="ECO:0000313" key="3">
    <source>
        <dbReference type="Proteomes" id="UP000009134"/>
    </source>
</evidence>
<keyword evidence="1" id="KW-1133">Transmembrane helix</keyword>
<keyword evidence="3" id="KW-1185">Reference proteome</keyword>
<gene>
    <name evidence="2" type="ordered locus">Saro_1333</name>
</gene>
<dbReference type="KEGG" id="nar:Saro_1333"/>
<sequence>MNRSPAQPAQSAYGFAYGSARHPFRATLPLHVLRELPRHEPEVAAAIRRAEERLKSIEVRSDPVDLKRITARDLREFLLAYCACFFAVMMFIA</sequence>
<dbReference type="RefSeq" id="WP_011444991.1">
    <property type="nucleotide sequence ID" value="NC_007794.1"/>
</dbReference>
<organism evidence="2 3">
    <name type="scientific">Novosphingobium aromaticivorans (strain ATCC 700278 / DSM 12444 / CCUG 56034 / CIP 105152 / NBRC 16084 / F199)</name>
    <dbReference type="NCBI Taxonomy" id="279238"/>
    <lineage>
        <taxon>Bacteria</taxon>
        <taxon>Pseudomonadati</taxon>
        <taxon>Pseudomonadota</taxon>
        <taxon>Alphaproteobacteria</taxon>
        <taxon>Sphingomonadales</taxon>
        <taxon>Sphingomonadaceae</taxon>
        <taxon>Novosphingobium</taxon>
    </lineage>
</organism>
<dbReference type="AlphaFoldDB" id="Q2G8P6"/>
<evidence type="ECO:0000313" key="2">
    <source>
        <dbReference type="EMBL" id="ABD25777.1"/>
    </source>
</evidence>
<feature type="transmembrane region" description="Helical" evidence="1">
    <location>
        <begin position="74"/>
        <end position="92"/>
    </location>
</feature>
<name>Q2G8P6_NOVAD</name>
<keyword evidence="1" id="KW-0812">Transmembrane</keyword>
<keyword evidence="1" id="KW-0472">Membrane</keyword>
<proteinExistence type="predicted"/>
<dbReference type="Proteomes" id="UP000009134">
    <property type="component" value="Chromosome"/>
</dbReference>
<accession>Q2G8P6</accession>